<evidence type="ECO:0000313" key="1">
    <source>
        <dbReference type="EMBL" id="KIK15782.1"/>
    </source>
</evidence>
<dbReference type="AlphaFoldDB" id="A0A0C9Z0B1"/>
<gene>
    <name evidence="1" type="ORF">PISMIDRAFT_686982</name>
</gene>
<protein>
    <submittedName>
        <fullName evidence="1">Uncharacterized protein</fullName>
    </submittedName>
</protein>
<name>A0A0C9Z0B1_9AGAM</name>
<reference evidence="2" key="2">
    <citation type="submission" date="2015-01" db="EMBL/GenBank/DDBJ databases">
        <title>Evolutionary Origins and Diversification of the Mycorrhizal Mutualists.</title>
        <authorList>
            <consortium name="DOE Joint Genome Institute"/>
            <consortium name="Mycorrhizal Genomics Consortium"/>
            <person name="Kohler A."/>
            <person name="Kuo A."/>
            <person name="Nagy L.G."/>
            <person name="Floudas D."/>
            <person name="Copeland A."/>
            <person name="Barry K.W."/>
            <person name="Cichocki N."/>
            <person name="Veneault-Fourrey C."/>
            <person name="LaButti K."/>
            <person name="Lindquist E.A."/>
            <person name="Lipzen A."/>
            <person name="Lundell T."/>
            <person name="Morin E."/>
            <person name="Murat C."/>
            <person name="Riley R."/>
            <person name="Ohm R."/>
            <person name="Sun H."/>
            <person name="Tunlid A."/>
            <person name="Henrissat B."/>
            <person name="Grigoriev I.V."/>
            <person name="Hibbett D.S."/>
            <person name="Martin F."/>
        </authorList>
    </citation>
    <scope>NUCLEOTIDE SEQUENCE [LARGE SCALE GENOMIC DNA]</scope>
    <source>
        <strain evidence="2">441</strain>
    </source>
</reference>
<dbReference type="EMBL" id="KN833878">
    <property type="protein sequence ID" value="KIK15782.1"/>
    <property type="molecule type" value="Genomic_DNA"/>
</dbReference>
<organism evidence="1 2">
    <name type="scientific">Pisolithus microcarpus 441</name>
    <dbReference type="NCBI Taxonomy" id="765257"/>
    <lineage>
        <taxon>Eukaryota</taxon>
        <taxon>Fungi</taxon>
        <taxon>Dikarya</taxon>
        <taxon>Basidiomycota</taxon>
        <taxon>Agaricomycotina</taxon>
        <taxon>Agaricomycetes</taxon>
        <taxon>Agaricomycetidae</taxon>
        <taxon>Boletales</taxon>
        <taxon>Sclerodermatineae</taxon>
        <taxon>Pisolithaceae</taxon>
        <taxon>Pisolithus</taxon>
    </lineage>
</organism>
<dbReference type="Proteomes" id="UP000054018">
    <property type="component" value="Unassembled WGS sequence"/>
</dbReference>
<proteinExistence type="predicted"/>
<reference evidence="1 2" key="1">
    <citation type="submission" date="2014-04" db="EMBL/GenBank/DDBJ databases">
        <authorList>
            <consortium name="DOE Joint Genome Institute"/>
            <person name="Kuo A."/>
            <person name="Kohler A."/>
            <person name="Costa M.D."/>
            <person name="Nagy L.G."/>
            <person name="Floudas D."/>
            <person name="Copeland A."/>
            <person name="Barry K.W."/>
            <person name="Cichocki N."/>
            <person name="Veneault-Fourrey C."/>
            <person name="LaButti K."/>
            <person name="Lindquist E.A."/>
            <person name="Lipzen A."/>
            <person name="Lundell T."/>
            <person name="Morin E."/>
            <person name="Murat C."/>
            <person name="Sun H."/>
            <person name="Tunlid A."/>
            <person name="Henrissat B."/>
            <person name="Grigoriev I.V."/>
            <person name="Hibbett D.S."/>
            <person name="Martin F."/>
            <person name="Nordberg H.P."/>
            <person name="Cantor M.N."/>
            <person name="Hua S.X."/>
        </authorList>
    </citation>
    <scope>NUCLEOTIDE SEQUENCE [LARGE SCALE GENOMIC DNA]</scope>
    <source>
        <strain evidence="1 2">441</strain>
    </source>
</reference>
<sequence length="72" mass="8194">MAPEPPEILNLFSDSDFESSGYPACSDINLVLHGIRNHLATSDCLVVKAGWYKRKCEARPEWMSAPSRRNWE</sequence>
<accession>A0A0C9Z0B1</accession>
<dbReference type="HOGENOM" id="CLU_2723138_0_0_1"/>
<keyword evidence="2" id="KW-1185">Reference proteome</keyword>
<evidence type="ECO:0000313" key="2">
    <source>
        <dbReference type="Proteomes" id="UP000054018"/>
    </source>
</evidence>